<dbReference type="InterPro" id="IPR000719">
    <property type="entry name" value="Prot_kinase_dom"/>
</dbReference>
<sequence length="973" mass="108929">MSKDSQFITNQTIRDKEESLVIDNNTGQYKVNSDKKLSPLITTVDTESNTIIDNSITPTVKLTNNNNNNTLPNSSLISNKNDQIISQSTPILIHTNPIEVESNPSASEKKRSFLFHKPSKNKPRSFSLNFKSSSHSKSNSPNLSFTSLNQNNNSNSSVNNSSSISFNSSSASSLNSYRRISISQSSSSLCPESVLSNQPLRSESSLSLKQNKSESHLNLLNPSQENHKENNHHHHLFFHSLDRHHSHQSSSLSSNPSLKNSEYSSSLAIPPHHSSLSLSQINSSSPSETSTNNTTNNNNINNNTNKEMLRNASSRSTLNSTKLKNESISNSPVPMGMSIDDYEIGAQIGNGSSAVVYVGKFKPSQKTVCLKVIDLDMFERNQIDGLRKEIQIMSLCKHPNILTVYGSFVHESKLYIVTPLLSAGSCLNIMKYAYPDGFEEVVIATILKQALLGLEYLHKNGLIHRDVKAGNLLMSEEGLVQLADFGVSSSLMETGERKGLRKTFVGTPCWMAPEVMEQSGYDYKADIWSFGITALEMATGRAPFAKYPPIKVLMLTIENEPPTLDRDQCRHKYSRTFKEMIDLCLNKDPSKRPSAEKLLQHPFFKQAKKKSYLADTILQNVPSIQMRPIKVVKPQKVENENITWDFDSDDEDDKLNKNDHSNFSTDNTSSEANTPSPPKYYMHKDSSSELGGLPKKSRFIIDTNESAMQRCESPASLNNNTITSLNRNNSLYSNSTYNNSTVTTNNNTSSMYESSSSLKFNNSKPVLGRHLSLADKTGSYSNDNLIIEKRSRFEVSSHPTPNTAEPKQSRFIIDEGRRPRLNSEPPSRHSSNGSIASSNNSINSNSYPLVNGVNGNEMENLKTINRKLELLMQNSERQNKLIEALSFDILQNKITRSSIYNTSEMSDRCIVAAEALMEKLTEMLKELDYLKKENEVLKQSYEKTNKLNGQLNQKLMALEQENNMLMQRKNNLL</sequence>
<feature type="compositionally biased region" description="Low complexity" evidence="3">
    <location>
        <begin position="248"/>
        <end position="261"/>
    </location>
</feature>
<evidence type="ECO:0000256" key="2">
    <source>
        <dbReference type="SAM" id="Coils"/>
    </source>
</evidence>
<evidence type="ECO:0000313" key="6">
    <source>
        <dbReference type="Proteomes" id="UP000193920"/>
    </source>
</evidence>
<keyword evidence="2" id="KW-0175">Coiled coil</keyword>
<dbReference type="Pfam" id="PF00069">
    <property type="entry name" value="Pkinase"/>
    <property type="match status" value="1"/>
</dbReference>
<evidence type="ECO:0000259" key="4">
    <source>
        <dbReference type="PROSITE" id="PS50011"/>
    </source>
</evidence>
<reference evidence="5 6" key="1">
    <citation type="submission" date="2016-08" db="EMBL/GenBank/DDBJ databases">
        <title>A Parts List for Fungal Cellulosomes Revealed by Comparative Genomics.</title>
        <authorList>
            <consortium name="DOE Joint Genome Institute"/>
            <person name="Haitjema C.H."/>
            <person name="Gilmore S.P."/>
            <person name="Henske J.K."/>
            <person name="Solomon K.V."/>
            <person name="De Groot R."/>
            <person name="Kuo A."/>
            <person name="Mondo S.J."/>
            <person name="Salamov A.A."/>
            <person name="Labutti K."/>
            <person name="Zhao Z."/>
            <person name="Chiniquy J."/>
            <person name="Barry K."/>
            <person name="Brewer H.M."/>
            <person name="Purvine S.O."/>
            <person name="Wright A.T."/>
            <person name="Boxma B."/>
            <person name="Van Alen T."/>
            <person name="Hackstein J.H."/>
            <person name="Baker S.E."/>
            <person name="Grigoriev I.V."/>
            <person name="O'Malley M.A."/>
        </authorList>
    </citation>
    <scope>NUCLEOTIDE SEQUENCE [LARGE SCALE GENOMIC DNA]</scope>
    <source>
        <strain evidence="5 6">G1</strain>
    </source>
</reference>
<dbReference type="GO" id="GO:0005524">
    <property type="term" value="F:ATP binding"/>
    <property type="evidence" value="ECO:0007669"/>
    <property type="project" value="InterPro"/>
</dbReference>
<feature type="domain" description="Protein kinase" evidence="4">
    <location>
        <begin position="342"/>
        <end position="604"/>
    </location>
</feature>
<protein>
    <submittedName>
        <fullName evidence="5">Kinase-like protein</fullName>
    </submittedName>
</protein>
<dbReference type="PANTHER" id="PTHR48014:SF21">
    <property type="entry name" value="SERINE_THREONINE-PROTEIN KINASE FRAY2"/>
    <property type="match status" value="1"/>
</dbReference>
<dbReference type="SMART" id="SM00220">
    <property type="entry name" value="S_TKc"/>
    <property type="match status" value="1"/>
</dbReference>
<dbReference type="PROSITE" id="PS00108">
    <property type="entry name" value="PROTEIN_KINASE_ST"/>
    <property type="match status" value="1"/>
</dbReference>
<dbReference type="GO" id="GO:0004672">
    <property type="term" value="F:protein kinase activity"/>
    <property type="evidence" value="ECO:0007669"/>
    <property type="project" value="InterPro"/>
</dbReference>
<gene>
    <name evidence="5" type="ORF">LY90DRAFT_697604</name>
</gene>
<dbReference type="InterPro" id="IPR008271">
    <property type="entry name" value="Ser/Thr_kinase_AS"/>
</dbReference>
<evidence type="ECO:0000256" key="1">
    <source>
        <dbReference type="ARBA" id="ARBA00008874"/>
    </source>
</evidence>
<feature type="coiled-coil region" evidence="2">
    <location>
        <begin position="913"/>
        <end position="968"/>
    </location>
</feature>
<dbReference type="GO" id="GO:1902554">
    <property type="term" value="C:serine/threonine protein kinase complex"/>
    <property type="evidence" value="ECO:0007669"/>
    <property type="project" value="TreeGrafter"/>
</dbReference>
<feature type="compositionally biased region" description="Low complexity" evidence="3">
    <location>
        <begin position="830"/>
        <end position="845"/>
    </location>
</feature>
<feature type="region of interest" description="Disordered" evidence="3">
    <location>
        <begin position="744"/>
        <end position="763"/>
    </location>
</feature>
<organism evidence="5 6">
    <name type="scientific">Neocallimastix californiae</name>
    <dbReference type="NCBI Taxonomy" id="1754190"/>
    <lineage>
        <taxon>Eukaryota</taxon>
        <taxon>Fungi</taxon>
        <taxon>Fungi incertae sedis</taxon>
        <taxon>Chytridiomycota</taxon>
        <taxon>Chytridiomycota incertae sedis</taxon>
        <taxon>Neocallimastigomycetes</taxon>
        <taxon>Neocallimastigales</taxon>
        <taxon>Neocallimastigaceae</taxon>
        <taxon>Neocallimastix</taxon>
    </lineage>
</organism>
<feature type="compositionally biased region" description="Low complexity" evidence="3">
    <location>
        <begin position="744"/>
        <end position="757"/>
    </location>
</feature>
<feature type="region of interest" description="Disordered" evidence="3">
    <location>
        <begin position="791"/>
        <end position="845"/>
    </location>
</feature>
<feature type="compositionally biased region" description="Low complexity" evidence="3">
    <location>
        <begin position="274"/>
        <end position="305"/>
    </location>
</feature>
<feature type="region of interest" description="Disordered" evidence="3">
    <location>
        <begin position="241"/>
        <end position="307"/>
    </location>
</feature>
<proteinExistence type="inferred from homology"/>
<dbReference type="Proteomes" id="UP000193920">
    <property type="component" value="Unassembled WGS sequence"/>
</dbReference>
<dbReference type="SUPFAM" id="SSF56112">
    <property type="entry name" value="Protein kinase-like (PK-like)"/>
    <property type="match status" value="1"/>
</dbReference>
<keyword evidence="5" id="KW-0418">Kinase</keyword>
<feature type="compositionally biased region" description="Low complexity" evidence="3">
    <location>
        <begin position="125"/>
        <end position="165"/>
    </location>
</feature>
<name>A0A1Y2FEB6_9FUNG</name>
<feature type="coiled-coil region" evidence="2">
    <location>
        <begin position="858"/>
        <end position="885"/>
    </location>
</feature>
<feature type="compositionally biased region" description="Polar residues" evidence="3">
    <location>
        <begin position="797"/>
        <end position="806"/>
    </location>
</feature>
<dbReference type="GO" id="GO:0043539">
    <property type="term" value="F:protein serine/threonine kinase activator activity"/>
    <property type="evidence" value="ECO:0007669"/>
    <property type="project" value="InterPro"/>
</dbReference>
<dbReference type="EMBL" id="MCOG01000009">
    <property type="protein sequence ID" value="ORY82290.1"/>
    <property type="molecule type" value="Genomic_DNA"/>
</dbReference>
<keyword evidence="5" id="KW-0808">Transferase</keyword>
<dbReference type="STRING" id="1754190.A0A1Y2FEB6"/>
<accession>A0A1Y2FEB6</accession>
<dbReference type="Gene3D" id="1.10.510.10">
    <property type="entry name" value="Transferase(Phosphotransferase) domain 1"/>
    <property type="match status" value="1"/>
</dbReference>
<dbReference type="OrthoDB" id="248923at2759"/>
<dbReference type="InterPro" id="IPR011009">
    <property type="entry name" value="Kinase-like_dom_sf"/>
</dbReference>
<dbReference type="FunFam" id="1.10.510.10:FF:000947">
    <property type="entry name" value="serine/threonine-protein kinase OSR1"/>
    <property type="match status" value="1"/>
</dbReference>
<dbReference type="InterPro" id="IPR047173">
    <property type="entry name" value="STRAD_A/B-like"/>
</dbReference>
<feature type="region of interest" description="Disordered" evidence="3">
    <location>
        <begin position="313"/>
        <end position="332"/>
    </location>
</feature>
<comment type="caution">
    <text evidence="5">The sequence shown here is derived from an EMBL/GenBank/DDBJ whole genome shotgun (WGS) entry which is preliminary data.</text>
</comment>
<comment type="similarity">
    <text evidence="1">Belongs to the protein kinase superfamily. STE Ser/Thr protein kinase family. STE20 subfamily.</text>
</comment>
<feature type="region of interest" description="Disordered" evidence="3">
    <location>
        <begin position="115"/>
        <end position="165"/>
    </location>
</feature>
<feature type="compositionally biased region" description="Polar residues" evidence="3">
    <location>
        <begin position="661"/>
        <end position="674"/>
    </location>
</feature>
<dbReference type="PANTHER" id="PTHR48014">
    <property type="entry name" value="SERINE/THREONINE-PROTEIN KINASE FRAY2"/>
    <property type="match status" value="1"/>
</dbReference>
<dbReference type="Gene3D" id="3.30.200.20">
    <property type="entry name" value="Phosphorylase Kinase, domain 1"/>
    <property type="match status" value="1"/>
</dbReference>
<keyword evidence="6" id="KW-1185">Reference proteome</keyword>
<evidence type="ECO:0000313" key="5">
    <source>
        <dbReference type="EMBL" id="ORY82290.1"/>
    </source>
</evidence>
<evidence type="ECO:0000256" key="3">
    <source>
        <dbReference type="SAM" id="MobiDB-lite"/>
    </source>
</evidence>
<dbReference type="GO" id="GO:0006611">
    <property type="term" value="P:protein export from nucleus"/>
    <property type="evidence" value="ECO:0007669"/>
    <property type="project" value="TreeGrafter"/>
</dbReference>
<feature type="region of interest" description="Disordered" evidence="3">
    <location>
        <begin position="643"/>
        <end position="679"/>
    </location>
</feature>
<dbReference type="PROSITE" id="PS50011">
    <property type="entry name" value="PROTEIN_KINASE_DOM"/>
    <property type="match status" value="1"/>
</dbReference>
<dbReference type="AlphaFoldDB" id="A0A1Y2FEB6"/>